<comment type="caution">
    <text evidence="1">The sequence shown here is derived from an EMBL/GenBank/DDBJ whole genome shotgun (WGS) entry which is preliminary data.</text>
</comment>
<gene>
    <name evidence="1" type="ORF">D0Z00_002313</name>
</gene>
<dbReference type="EMBL" id="QVQA01000060">
    <property type="protein sequence ID" value="KAF5097712.1"/>
    <property type="molecule type" value="Genomic_DNA"/>
</dbReference>
<dbReference type="Proteomes" id="UP000744676">
    <property type="component" value="Unassembled WGS sequence"/>
</dbReference>
<evidence type="ECO:0000313" key="2">
    <source>
        <dbReference type="Proteomes" id="UP000744676"/>
    </source>
</evidence>
<protein>
    <submittedName>
        <fullName evidence="1">Uncharacterized protein</fullName>
    </submittedName>
</protein>
<reference evidence="1 2" key="1">
    <citation type="journal article" date="2020" name="Front. Microbiol.">
        <title>Phenotypic and Genetic Characterization of the Cheese Ripening Yeast Geotrichum candidum.</title>
        <authorList>
            <person name="Perkins V."/>
            <person name="Vignola S."/>
            <person name="Lessard M.H."/>
            <person name="Plante P.L."/>
            <person name="Corbeil J."/>
            <person name="Dugat-Bony E."/>
            <person name="Frenette M."/>
            <person name="Labrie S."/>
        </authorList>
    </citation>
    <scope>NUCLEOTIDE SEQUENCE [LARGE SCALE GENOMIC DNA]</scope>
    <source>
        <strain evidence="1 2">LMA-1147</strain>
    </source>
</reference>
<organism evidence="1 2">
    <name type="scientific">Geotrichum galactomycetum</name>
    <dbReference type="NCBI Taxonomy" id="27317"/>
    <lineage>
        <taxon>Eukaryota</taxon>
        <taxon>Fungi</taxon>
        <taxon>Dikarya</taxon>
        <taxon>Ascomycota</taxon>
        <taxon>Saccharomycotina</taxon>
        <taxon>Dipodascomycetes</taxon>
        <taxon>Dipodascales</taxon>
        <taxon>Dipodascaceae</taxon>
        <taxon>Geotrichum</taxon>
    </lineage>
</organism>
<proteinExistence type="predicted"/>
<name>A0ACB6V4J1_9ASCO</name>
<keyword evidence="2" id="KW-1185">Reference proteome</keyword>
<sequence length="261" mass="27534">MPSSPGIPPVDLFLSPVVICSVLAAGLGGYYLGSTTSTKLKPTISSSSTSITSLHNSKSHKRHKNKKSKSSNGSNTSIKNKSTQGSSPTDAKDAIPSADQAEDDDDEGYSSATSSSTSSSSLYSDYEDEEDQGDAEPGSFAFTDEECKMILVVRTDLKMTKGKAAAQCAHAAVACYKSIARSNPEILARWERLGQAKITLQARSEDELILIQGIAKSLNITARLIHDAGRTQIASGSCTVLGLGPAPKSILDQVTGNLKLY</sequence>
<evidence type="ECO:0000313" key="1">
    <source>
        <dbReference type="EMBL" id="KAF5097712.1"/>
    </source>
</evidence>
<accession>A0ACB6V4J1</accession>